<evidence type="ECO:0000259" key="2">
    <source>
        <dbReference type="PROSITE" id="PS50158"/>
    </source>
</evidence>
<dbReference type="OMA" id="EHECMER"/>
<gene>
    <name evidence="3" type="ORF">TanjilG_25188</name>
</gene>
<evidence type="ECO:0000256" key="1">
    <source>
        <dbReference type="PROSITE-ProRule" id="PRU00047"/>
    </source>
</evidence>
<dbReference type="STRING" id="3871.A0A1J7GKP4"/>
<dbReference type="GO" id="GO:0008270">
    <property type="term" value="F:zinc ion binding"/>
    <property type="evidence" value="ECO:0007669"/>
    <property type="project" value="UniProtKB-KW"/>
</dbReference>
<dbReference type="Pfam" id="PF14111">
    <property type="entry name" value="DUF4283"/>
    <property type="match status" value="1"/>
</dbReference>
<dbReference type="InterPro" id="IPR040256">
    <property type="entry name" value="At4g02000-like"/>
</dbReference>
<evidence type="ECO:0000313" key="3">
    <source>
        <dbReference type="EMBL" id="OIW01080.1"/>
    </source>
</evidence>
<evidence type="ECO:0000313" key="4">
    <source>
        <dbReference type="Proteomes" id="UP000188354"/>
    </source>
</evidence>
<protein>
    <recommendedName>
        <fullName evidence="2">CCHC-type domain-containing protein</fullName>
    </recommendedName>
</protein>
<feature type="domain" description="CCHC-type" evidence="2">
    <location>
        <begin position="176"/>
        <end position="189"/>
    </location>
</feature>
<dbReference type="Proteomes" id="UP000188354">
    <property type="component" value="Chromosome LG11"/>
</dbReference>
<dbReference type="PANTHER" id="PTHR31286:SF180">
    <property type="entry name" value="OS10G0362600 PROTEIN"/>
    <property type="match status" value="1"/>
</dbReference>
<proteinExistence type="predicted"/>
<dbReference type="Pfam" id="PF14392">
    <property type="entry name" value="zf-CCHC_4"/>
    <property type="match status" value="1"/>
</dbReference>
<dbReference type="PROSITE" id="PS50158">
    <property type="entry name" value="ZF_CCHC"/>
    <property type="match status" value="1"/>
</dbReference>
<dbReference type="PANTHER" id="PTHR31286">
    <property type="entry name" value="GLYCINE-RICH CELL WALL STRUCTURAL PROTEIN 1.8-LIKE"/>
    <property type="match status" value="1"/>
</dbReference>
<name>A0A1J7GKP4_LUPAN</name>
<keyword evidence="1" id="KW-0862">Zinc</keyword>
<dbReference type="AlphaFoldDB" id="A0A1J7GKP4"/>
<keyword evidence="4" id="KW-1185">Reference proteome</keyword>
<dbReference type="InterPro" id="IPR025836">
    <property type="entry name" value="Zn_knuckle_CX2CX4HX4C"/>
</dbReference>
<dbReference type="InterPro" id="IPR025558">
    <property type="entry name" value="DUF4283"/>
</dbReference>
<organism evidence="3 4">
    <name type="scientific">Lupinus angustifolius</name>
    <name type="common">Narrow-leaved blue lupine</name>
    <dbReference type="NCBI Taxonomy" id="3871"/>
    <lineage>
        <taxon>Eukaryota</taxon>
        <taxon>Viridiplantae</taxon>
        <taxon>Streptophyta</taxon>
        <taxon>Embryophyta</taxon>
        <taxon>Tracheophyta</taxon>
        <taxon>Spermatophyta</taxon>
        <taxon>Magnoliopsida</taxon>
        <taxon>eudicotyledons</taxon>
        <taxon>Gunneridae</taxon>
        <taxon>Pentapetalae</taxon>
        <taxon>rosids</taxon>
        <taxon>fabids</taxon>
        <taxon>Fabales</taxon>
        <taxon>Fabaceae</taxon>
        <taxon>Papilionoideae</taxon>
        <taxon>50 kb inversion clade</taxon>
        <taxon>genistoids sensu lato</taxon>
        <taxon>core genistoids</taxon>
        <taxon>Genisteae</taxon>
        <taxon>Lupinus</taxon>
    </lineage>
</organism>
<accession>A0A1J7GKP4</accession>
<dbReference type="EMBL" id="CM007371">
    <property type="protein sequence ID" value="OIW01080.1"/>
    <property type="molecule type" value="Genomic_DNA"/>
</dbReference>
<reference evidence="3 4" key="1">
    <citation type="journal article" date="2017" name="Plant Biotechnol. J.">
        <title>A comprehensive draft genome sequence for lupin (Lupinus angustifolius), an emerging health food: insights into plant-microbe interactions and legume evolution.</title>
        <authorList>
            <person name="Hane J.K."/>
            <person name="Ming Y."/>
            <person name="Kamphuis L.G."/>
            <person name="Nelson M.N."/>
            <person name="Garg G."/>
            <person name="Atkins C.A."/>
            <person name="Bayer P.E."/>
            <person name="Bravo A."/>
            <person name="Bringans S."/>
            <person name="Cannon S."/>
            <person name="Edwards D."/>
            <person name="Foley R."/>
            <person name="Gao L.L."/>
            <person name="Harrison M.J."/>
            <person name="Huang W."/>
            <person name="Hurgobin B."/>
            <person name="Li S."/>
            <person name="Liu C.W."/>
            <person name="McGrath A."/>
            <person name="Morahan G."/>
            <person name="Murray J."/>
            <person name="Weller J."/>
            <person name="Jian J."/>
            <person name="Singh K.B."/>
        </authorList>
    </citation>
    <scope>NUCLEOTIDE SEQUENCE [LARGE SCALE GENOMIC DNA]</scope>
    <source>
        <strain evidence="4">cv. Tanjil</strain>
        <tissue evidence="3">Whole plant</tissue>
    </source>
</reference>
<dbReference type="Gramene" id="OIW01080">
    <property type="protein sequence ID" value="OIW01080"/>
    <property type="gene ID" value="TanjilG_25188"/>
</dbReference>
<keyword evidence="1" id="KW-0863">Zinc-finger</keyword>
<keyword evidence="1" id="KW-0479">Metal-binding</keyword>
<dbReference type="InterPro" id="IPR001878">
    <property type="entry name" value="Znf_CCHC"/>
</dbReference>
<dbReference type="GO" id="GO:0003676">
    <property type="term" value="F:nucleic acid binding"/>
    <property type="evidence" value="ECO:0007669"/>
    <property type="project" value="InterPro"/>
</dbReference>
<sequence length="353" mass="40682">MSPKNCLIGKLFSYKPQAHTNIASIFYTMWNKPKGFICEEVKDRIYLFYFQNEFDANMKMRRQPWNYKGQLLVLRPWKKGQDLEAYNFDNVPFSVQVWGLPFTLRSANVAEKLCTHAGNVLEVGIYNDHGSHNFIPKALVLIDISKPLKLGAYLDTDDDYGKIWADFKYENLPIFCYYCGKIGHEEHECMERVKDLMENNVKSCKYGPSLRAGQIGKNIGKFDDGHNNHQNQLLMLEKDYNIEELDKVSHQLSSLYVTKNQVGVTTDQEPNPMLTIENLQPSMLKFDIGCNNPSLKSKNKVKMSGYKSQKHDSTSTLTTGSVPQDHIGYLAMKRRSEEFLERKKGKRVCMDQS</sequence>